<dbReference type="EMBL" id="MK071981">
    <property type="protein sequence ID" value="AYV75757.1"/>
    <property type="molecule type" value="Genomic_DNA"/>
</dbReference>
<proteinExistence type="predicted"/>
<protein>
    <recommendedName>
        <fullName evidence="2">Zinc-ribbon domain-containing protein</fullName>
    </recommendedName>
</protein>
<evidence type="ECO:0008006" key="2">
    <source>
        <dbReference type="Google" id="ProtNLM"/>
    </source>
</evidence>
<organism evidence="1">
    <name type="scientific">Terrestrivirus sp</name>
    <dbReference type="NCBI Taxonomy" id="2487775"/>
    <lineage>
        <taxon>Viruses</taxon>
        <taxon>Varidnaviria</taxon>
        <taxon>Bamfordvirae</taxon>
        <taxon>Nucleocytoviricota</taxon>
        <taxon>Megaviricetes</taxon>
        <taxon>Imitervirales</taxon>
        <taxon>Mimiviridae</taxon>
        <taxon>Klosneuvirinae</taxon>
    </lineage>
</organism>
<evidence type="ECO:0000313" key="1">
    <source>
        <dbReference type="EMBL" id="AYV75757.1"/>
    </source>
</evidence>
<accession>A0A3G4ZLP4</accession>
<gene>
    <name evidence="1" type="ORF">Terrestrivirus3_26</name>
</gene>
<sequence length="386" mass="45746">MNETQQEYYNFYKELIEKNGGKVITDSYKNARTRIEYYCVNDHLNNKLPSDLKVAVRCQKCCDERLTERYGNYFNKFKDLIEKKGGKLLSDRYINNETDLDIECKRGHKFSMTPNKIQQDNWCIECYKHEKRMEAFYKYKKRIEELGGICLVTEKTYKGCENKMDWICSVGHMQSAHPSGFFVGDNHCKMCLGKEKLTIKDMQELARKNGGECLSKEYINNKEPLQWKCKNGHEWYSDAGNIKNSSHWCPGCKTFLNEQICKKIFGILFGVEFRKCRPKFLDGLEYDGYNEKIGIAFEYNGVQHYKFTELFHKTEDDFISLQERDKKKIELSKINEVTLIVIPYTIKLKKNHKYIVDKLTELNIEIPFRDIIIDMDMMISNIRRLR</sequence>
<reference evidence="1" key="1">
    <citation type="submission" date="2018-10" db="EMBL/GenBank/DDBJ databases">
        <title>Hidden diversity of soil giant viruses.</title>
        <authorList>
            <person name="Schulz F."/>
            <person name="Alteio L."/>
            <person name="Goudeau D."/>
            <person name="Ryan E.M."/>
            <person name="Malmstrom R.R."/>
            <person name="Blanchard J."/>
            <person name="Woyke T."/>
        </authorList>
    </citation>
    <scope>NUCLEOTIDE SEQUENCE</scope>
    <source>
        <strain evidence="1">TEV1</strain>
    </source>
</reference>
<name>A0A3G4ZLP4_9VIRU</name>